<organism evidence="4 5">
    <name type="scientific">Gemmata palustris</name>
    <dbReference type="NCBI Taxonomy" id="2822762"/>
    <lineage>
        <taxon>Bacteria</taxon>
        <taxon>Pseudomonadati</taxon>
        <taxon>Planctomycetota</taxon>
        <taxon>Planctomycetia</taxon>
        <taxon>Gemmatales</taxon>
        <taxon>Gemmataceae</taxon>
        <taxon>Gemmata</taxon>
    </lineage>
</organism>
<dbReference type="CDD" id="cd16936">
    <property type="entry name" value="HATPase_RsbW-like"/>
    <property type="match status" value="1"/>
</dbReference>
<sequence length="303" mass="32802">MDATDVTILVVDDMVVDRLFIRRLVEKHDGWRVVLAADGVEALAAIARSAPAAVLTDLQMPNMDGLALVEQVRQRFPRVPVVLMTGHGSEEIAIAALRAGAVSYVPKCNLNRDLFSTLEQVLAASQTDDQRTRVLGALTERSSRYVIENDPVLVSPLVQVLREEMVAFGLCDATGATRAGIALEEAVLNAIYHGNLGVNSDLKLAGDGSFERTAAERRSVAPYRDRRASVSSHVTPNGATFVVADEGPGFDVSSLPDPTDPANLERPSGRGILFMRTFMNDVHYNTAGNQVTLVKLRETVLQP</sequence>
<feature type="domain" description="Response regulatory" evidence="3">
    <location>
        <begin position="7"/>
        <end position="122"/>
    </location>
</feature>
<dbReference type="CDD" id="cd00156">
    <property type="entry name" value="REC"/>
    <property type="match status" value="1"/>
</dbReference>
<dbReference type="PROSITE" id="PS50110">
    <property type="entry name" value="RESPONSE_REGULATORY"/>
    <property type="match status" value="1"/>
</dbReference>
<accession>A0ABS5BMA4</accession>
<dbReference type="Proteomes" id="UP000676565">
    <property type="component" value="Unassembled WGS sequence"/>
</dbReference>
<dbReference type="Gene3D" id="3.40.50.2300">
    <property type="match status" value="1"/>
</dbReference>
<reference evidence="4 5" key="1">
    <citation type="submission" date="2021-04" db="EMBL/GenBank/DDBJ databases">
        <authorList>
            <person name="Ivanova A."/>
        </authorList>
    </citation>
    <scope>NUCLEOTIDE SEQUENCE [LARGE SCALE GENOMIC DNA]</scope>
    <source>
        <strain evidence="4 5">G18</strain>
    </source>
</reference>
<dbReference type="RefSeq" id="WP_210652965.1">
    <property type="nucleotide sequence ID" value="NZ_JAGKQQ010000001.1"/>
</dbReference>
<keyword evidence="5" id="KW-1185">Reference proteome</keyword>
<dbReference type="InterPro" id="IPR011006">
    <property type="entry name" value="CheY-like_superfamily"/>
</dbReference>
<dbReference type="Pfam" id="PF13581">
    <property type="entry name" value="HATPase_c_2"/>
    <property type="match status" value="1"/>
</dbReference>
<name>A0ABS5BMA4_9BACT</name>
<dbReference type="InterPro" id="IPR003594">
    <property type="entry name" value="HATPase_dom"/>
</dbReference>
<protein>
    <submittedName>
        <fullName evidence="4">Response regulator</fullName>
    </submittedName>
</protein>
<dbReference type="PANTHER" id="PTHR44591:SF3">
    <property type="entry name" value="RESPONSE REGULATORY DOMAIN-CONTAINING PROTEIN"/>
    <property type="match status" value="1"/>
</dbReference>
<comment type="caution">
    <text evidence="4">The sequence shown here is derived from an EMBL/GenBank/DDBJ whole genome shotgun (WGS) entry which is preliminary data.</text>
</comment>
<dbReference type="Gene3D" id="3.30.565.10">
    <property type="entry name" value="Histidine kinase-like ATPase, C-terminal domain"/>
    <property type="match status" value="1"/>
</dbReference>
<dbReference type="SMART" id="SM00448">
    <property type="entry name" value="REC"/>
    <property type="match status" value="1"/>
</dbReference>
<dbReference type="Pfam" id="PF00072">
    <property type="entry name" value="Response_reg"/>
    <property type="match status" value="1"/>
</dbReference>
<dbReference type="SUPFAM" id="SSF55874">
    <property type="entry name" value="ATPase domain of HSP90 chaperone/DNA topoisomerase II/histidine kinase"/>
    <property type="match status" value="1"/>
</dbReference>
<dbReference type="SUPFAM" id="SSF52172">
    <property type="entry name" value="CheY-like"/>
    <property type="match status" value="1"/>
</dbReference>
<feature type="modified residue" description="4-aspartylphosphate" evidence="2">
    <location>
        <position position="57"/>
    </location>
</feature>
<dbReference type="EMBL" id="JAGKQQ010000001">
    <property type="protein sequence ID" value="MBP3954854.1"/>
    <property type="molecule type" value="Genomic_DNA"/>
</dbReference>
<keyword evidence="1 2" id="KW-0597">Phosphoprotein</keyword>
<evidence type="ECO:0000256" key="2">
    <source>
        <dbReference type="PROSITE-ProRule" id="PRU00169"/>
    </source>
</evidence>
<evidence type="ECO:0000256" key="1">
    <source>
        <dbReference type="ARBA" id="ARBA00022553"/>
    </source>
</evidence>
<dbReference type="InterPro" id="IPR050595">
    <property type="entry name" value="Bact_response_regulator"/>
</dbReference>
<evidence type="ECO:0000313" key="4">
    <source>
        <dbReference type="EMBL" id="MBP3954854.1"/>
    </source>
</evidence>
<dbReference type="InterPro" id="IPR001789">
    <property type="entry name" value="Sig_transdc_resp-reg_receiver"/>
</dbReference>
<dbReference type="InterPro" id="IPR036890">
    <property type="entry name" value="HATPase_C_sf"/>
</dbReference>
<dbReference type="PANTHER" id="PTHR44591">
    <property type="entry name" value="STRESS RESPONSE REGULATOR PROTEIN 1"/>
    <property type="match status" value="1"/>
</dbReference>
<evidence type="ECO:0000259" key="3">
    <source>
        <dbReference type="PROSITE" id="PS50110"/>
    </source>
</evidence>
<evidence type="ECO:0000313" key="5">
    <source>
        <dbReference type="Proteomes" id="UP000676565"/>
    </source>
</evidence>
<proteinExistence type="predicted"/>
<gene>
    <name evidence="4" type="ORF">J8F10_06105</name>
</gene>